<dbReference type="SUPFAM" id="SSF63712">
    <property type="entry name" value="Nicotinic receptor ligand binding domain-like"/>
    <property type="match status" value="1"/>
</dbReference>
<dbReference type="STRING" id="50429.A0A2B4RMK0"/>
<dbReference type="Gene3D" id="2.70.170.10">
    <property type="entry name" value="Neurotransmitter-gated ion-channel ligand-binding domain"/>
    <property type="match status" value="1"/>
</dbReference>
<dbReference type="InterPro" id="IPR036734">
    <property type="entry name" value="Neur_chan_lig-bd_sf"/>
</dbReference>
<evidence type="ECO:0000313" key="2">
    <source>
        <dbReference type="EMBL" id="PFX17740.1"/>
    </source>
</evidence>
<evidence type="ECO:0000259" key="1">
    <source>
        <dbReference type="Pfam" id="PF02931"/>
    </source>
</evidence>
<dbReference type="InterPro" id="IPR006202">
    <property type="entry name" value="Neur_chan_lig-bd"/>
</dbReference>
<dbReference type="Proteomes" id="UP000225706">
    <property type="component" value="Unassembled WGS sequence"/>
</dbReference>
<dbReference type="FunFam" id="2.70.170.10:FF:000028">
    <property type="entry name" value="AcetylCholine Receptor"/>
    <property type="match status" value="1"/>
</dbReference>
<keyword evidence="3" id="KW-1185">Reference proteome</keyword>
<organism evidence="2 3">
    <name type="scientific">Stylophora pistillata</name>
    <name type="common">Smooth cauliflower coral</name>
    <dbReference type="NCBI Taxonomy" id="50429"/>
    <lineage>
        <taxon>Eukaryota</taxon>
        <taxon>Metazoa</taxon>
        <taxon>Cnidaria</taxon>
        <taxon>Anthozoa</taxon>
        <taxon>Hexacorallia</taxon>
        <taxon>Scleractinia</taxon>
        <taxon>Astrocoeniina</taxon>
        <taxon>Pocilloporidae</taxon>
        <taxon>Stylophora</taxon>
    </lineage>
</organism>
<dbReference type="Pfam" id="PF02931">
    <property type="entry name" value="Neur_chan_LBD"/>
    <property type="match status" value="1"/>
</dbReference>
<dbReference type="OrthoDB" id="5980697at2759"/>
<dbReference type="GO" id="GO:0005230">
    <property type="term" value="F:extracellular ligand-gated monoatomic ion channel activity"/>
    <property type="evidence" value="ECO:0007669"/>
    <property type="project" value="InterPro"/>
</dbReference>
<dbReference type="PANTHER" id="PTHR18945">
    <property type="entry name" value="NEUROTRANSMITTER GATED ION CHANNEL"/>
    <property type="match status" value="1"/>
</dbReference>
<accession>A0A2B4RMK0</accession>
<dbReference type="EMBL" id="LSMT01000452">
    <property type="protein sequence ID" value="PFX17740.1"/>
    <property type="molecule type" value="Genomic_DNA"/>
</dbReference>
<sequence>MHNLDLDQGVLGSSNVSFEHQVRSVLLSDYDKNVRPVLGKKPVEVAFGMKISRLVKVDTKEQIVILDTWVVQKWKNEFLVWDSKAFGDVTRVQFLPSEIWVPDISLYNNGDDSITLAGGRTKFVTEVSVDNDGNCVWSGPATFKANCDLQIISWPFDNQTCELGFGSYTYGENRLDIKLFEDKSGEYTSEYQLMLRWCNKTSRIQIFNSSRRLNPTTSR</sequence>
<gene>
    <name evidence="2" type="ORF">AWC38_SpisGene17937</name>
</gene>
<proteinExistence type="predicted"/>
<dbReference type="GO" id="GO:0004888">
    <property type="term" value="F:transmembrane signaling receptor activity"/>
    <property type="evidence" value="ECO:0007669"/>
    <property type="project" value="InterPro"/>
</dbReference>
<feature type="domain" description="Neurotransmitter-gated ion-channel ligand-binding" evidence="1">
    <location>
        <begin position="21"/>
        <end position="214"/>
    </location>
</feature>
<dbReference type="InterPro" id="IPR006201">
    <property type="entry name" value="Neur_channel"/>
</dbReference>
<dbReference type="AlphaFoldDB" id="A0A2B4RMK0"/>
<reference evidence="3" key="1">
    <citation type="journal article" date="2017" name="bioRxiv">
        <title>Comparative analysis of the genomes of Stylophora pistillata and Acropora digitifera provides evidence for extensive differences between species of corals.</title>
        <authorList>
            <person name="Voolstra C.R."/>
            <person name="Li Y."/>
            <person name="Liew Y.J."/>
            <person name="Baumgarten S."/>
            <person name="Zoccola D."/>
            <person name="Flot J.-F."/>
            <person name="Tambutte S."/>
            <person name="Allemand D."/>
            <person name="Aranda M."/>
        </authorList>
    </citation>
    <scope>NUCLEOTIDE SEQUENCE [LARGE SCALE GENOMIC DNA]</scope>
</reference>
<name>A0A2B4RMK0_STYPI</name>
<dbReference type="PRINTS" id="PR00252">
    <property type="entry name" value="NRIONCHANNEL"/>
</dbReference>
<evidence type="ECO:0000313" key="3">
    <source>
        <dbReference type="Proteomes" id="UP000225706"/>
    </source>
</evidence>
<comment type="caution">
    <text evidence="2">The sequence shown here is derived from an EMBL/GenBank/DDBJ whole genome shotgun (WGS) entry which is preliminary data.</text>
</comment>
<protein>
    <submittedName>
        <fullName evidence="2">Acetylcholine receptor subunit alpha-L1</fullName>
    </submittedName>
</protein>
<keyword evidence="2" id="KW-0675">Receptor</keyword>
<dbReference type="GO" id="GO:0016020">
    <property type="term" value="C:membrane"/>
    <property type="evidence" value="ECO:0007669"/>
    <property type="project" value="InterPro"/>
</dbReference>